<organism evidence="2 3">
    <name type="scientific">Brachybacterium huguangmaarense</name>
    <dbReference type="NCBI Taxonomy" id="1652028"/>
    <lineage>
        <taxon>Bacteria</taxon>
        <taxon>Bacillati</taxon>
        <taxon>Actinomycetota</taxon>
        <taxon>Actinomycetes</taxon>
        <taxon>Micrococcales</taxon>
        <taxon>Dermabacteraceae</taxon>
        <taxon>Brachybacterium</taxon>
    </lineage>
</organism>
<evidence type="ECO:0000313" key="3">
    <source>
        <dbReference type="Proteomes" id="UP001164305"/>
    </source>
</evidence>
<keyword evidence="3" id="KW-1185">Reference proteome</keyword>
<dbReference type="SUPFAM" id="SSF51695">
    <property type="entry name" value="PLC-like phosphodiesterases"/>
    <property type="match status" value="1"/>
</dbReference>
<gene>
    <name evidence="2" type="ORF">BRM3_04465</name>
</gene>
<protein>
    <submittedName>
        <fullName evidence="2">Glycerophosphodiester phosphodiesterase</fullName>
    </submittedName>
</protein>
<dbReference type="PANTHER" id="PTHR46211:SF14">
    <property type="entry name" value="GLYCEROPHOSPHODIESTER PHOSPHODIESTERASE"/>
    <property type="match status" value="1"/>
</dbReference>
<dbReference type="PANTHER" id="PTHR46211">
    <property type="entry name" value="GLYCEROPHOSPHORYL DIESTER PHOSPHODIESTERASE"/>
    <property type="match status" value="1"/>
</dbReference>
<proteinExistence type="predicted"/>
<reference evidence="2" key="1">
    <citation type="submission" date="2022-10" db="EMBL/GenBank/DDBJ databases">
        <title>Whole-Genome Sequencing of Brachybacterium huguangmaarense BRM-3, Isolated from Betula schmidtii.</title>
        <authorList>
            <person name="Haam D."/>
        </authorList>
    </citation>
    <scope>NUCLEOTIDE SEQUENCE</scope>
    <source>
        <strain evidence="2">BRM-3</strain>
    </source>
</reference>
<accession>A0ABY6G389</accession>
<dbReference type="PROSITE" id="PS51704">
    <property type="entry name" value="GP_PDE"/>
    <property type="match status" value="1"/>
</dbReference>
<dbReference type="InterPro" id="IPR017946">
    <property type="entry name" value="PLC-like_Pdiesterase_TIM-brl"/>
</dbReference>
<dbReference type="Pfam" id="PF03009">
    <property type="entry name" value="GDPD"/>
    <property type="match status" value="1"/>
</dbReference>
<dbReference type="Gene3D" id="3.20.20.190">
    <property type="entry name" value="Phosphatidylinositol (PI) phosphodiesterase"/>
    <property type="match status" value="1"/>
</dbReference>
<dbReference type="RefSeq" id="WP_263594888.1">
    <property type="nucleotide sequence ID" value="NZ_CP107020.1"/>
</dbReference>
<sequence>MTTPAADAVARPVLIGHRGAALLEPENTLRSFRRALADGADGVECDVHLSADGHIVVMHDESIDRTADPASPRRTGALAALTRAALDEVVLGEGEHVPSLQQLLDLLDDTGRTAEGAVPQAYVEVKAPAAAEAVGALLAGREGATVISFIPDALAAIRRSAPHVPIGWIVQRTDESVFATLAELGAEWLSIDVDAVTRADVDRAHAAGVQVNVWTANTDEQLDRALEAGADSISTDDAGWALARLRRA</sequence>
<evidence type="ECO:0000259" key="1">
    <source>
        <dbReference type="PROSITE" id="PS51704"/>
    </source>
</evidence>
<dbReference type="EMBL" id="CP107020">
    <property type="protein sequence ID" value="UYG17680.1"/>
    <property type="molecule type" value="Genomic_DNA"/>
</dbReference>
<dbReference type="Proteomes" id="UP001164305">
    <property type="component" value="Chromosome"/>
</dbReference>
<feature type="domain" description="GP-PDE" evidence="1">
    <location>
        <begin position="12"/>
        <end position="245"/>
    </location>
</feature>
<name>A0ABY6G389_9MICO</name>
<dbReference type="InterPro" id="IPR030395">
    <property type="entry name" value="GP_PDE_dom"/>
</dbReference>
<dbReference type="CDD" id="cd08556">
    <property type="entry name" value="GDPD"/>
    <property type="match status" value="1"/>
</dbReference>
<evidence type="ECO:0000313" key="2">
    <source>
        <dbReference type="EMBL" id="UYG17680.1"/>
    </source>
</evidence>